<evidence type="ECO:0000256" key="3">
    <source>
        <dbReference type="ARBA" id="ARBA00022704"/>
    </source>
</evidence>
<dbReference type="EMBL" id="JACMSC010000011">
    <property type="protein sequence ID" value="KAG6499209.1"/>
    <property type="molecule type" value="Genomic_DNA"/>
</dbReference>
<organism evidence="4 5">
    <name type="scientific">Zingiber officinale</name>
    <name type="common">Ginger</name>
    <name type="synonym">Amomum zingiber</name>
    <dbReference type="NCBI Taxonomy" id="94328"/>
    <lineage>
        <taxon>Eukaryota</taxon>
        <taxon>Viridiplantae</taxon>
        <taxon>Streptophyta</taxon>
        <taxon>Embryophyta</taxon>
        <taxon>Tracheophyta</taxon>
        <taxon>Spermatophyta</taxon>
        <taxon>Magnoliopsida</taxon>
        <taxon>Liliopsida</taxon>
        <taxon>Zingiberales</taxon>
        <taxon>Zingiberaceae</taxon>
        <taxon>Zingiber</taxon>
    </lineage>
</organism>
<dbReference type="Gene3D" id="3.10.450.10">
    <property type="match status" value="1"/>
</dbReference>
<dbReference type="CDD" id="cd00042">
    <property type="entry name" value="CY"/>
    <property type="match status" value="1"/>
</dbReference>
<dbReference type="Proteomes" id="UP000734854">
    <property type="component" value="Unassembled WGS sequence"/>
</dbReference>
<dbReference type="PROSITE" id="PS00287">
    <property type="entry name" value="CYSTATIN"/>
    <property type="match status" value="1"/>
</dbReference>
<name>A0A8J5KWU2_ZINOF</name>
<evidence type="ECO:0000256" key="1">
    <source>
        <dbReference type="ARBA" id="ARBA00007233"/>
    </source>
</evidence>
<dbReference type="InterPro" id="IPR000010">
    <property type="entry name" value="Cystatin_dom"/>
</dbReference>
<dbReference type="GO" id="GO:0004869">
    <property type="term" value="F:cysteine-type endopeptidase inhibitor activity"/>
    <property type="evidence" value="ECO:0007669"/>
    <property type="project" value="UniProtKB-KW"/>
</dbReference>
<dbReference type="InterPro" id="IPR018073">
    <property type="entry name" value="Prot_inh_cystat_CS"/>
</dbReference>
<keyword evidence="3" id="KW-0789">Thiol protease inhibitor</keyword>
<proteinExistence type="inferred from homology"/>
<keyword evidence="5" id="KW-1185">Reference proteome</keyword>
<dbReference type="AlphaFoldDB" id="A0A8J5KWU2"/>
<evidence type="ECO:0000313" key="4">
    <source>
        <dbReference type="EMBL" id="KAG6499209.1"/>
    </source>
</evidence>
<gene>
    <name evidence="4" type="ORF">ZIOFF_038966</name>
</gene>
<keyword evidence="2" id="KW-0646">Protease inhibitor</keyword>
<evidence type="ECO:0000256" key="2">
    <source>
        <dbReference type="ARBA" id="ARBA00022690"/>
    </source>
</evidence>
<comment type="caution">
    <text evidence="4">The sequence shown here is derived from an EMBL/GenBank/DDBJ whole genome shotgun (WGS) entry which is preliminary data.</text>
</comment>
<protein>
    <submittedName>
        <fullName evidence="4">Uncharacterized protein</fullName>
    </submittedName>
</protein>
<dbReference type="SUPFAM" id="SSF54403">
    <property type="entry name" value="Cystatin/monellin"/>
    <property type="match status" value="1"/>
</dbReference>
<dbReference type="InterPro" id="IPR046350">
    <property type="entry name" value="Cystatin_sf"/>
</dbReference>
<reference evidence="4 5" key="1">
    <citation type="submission" date="2020-08" db="EMBL/GenBank/DDBJ databases">
        <title>Plant Genome Project.</title>
        <authorList>
            <person name="Zhang R.-G."/>
        </authorList>
    </citation>
    <scope>NUCLEOTIDE SEQUENCE [LARGE SCALE GENOMIC DNA]</scope>
    <source>
        <tissue evidence="4">Rhizome</tissue>
    </source>
</reference>
<sequence>MEQDYPANSSPLILGRTFLKTTRTKIDVHASTLSMEIGDTVIQFNIFDAMRYLREDHSFFSVDISEELDIIDFFSNIESDSYFIDAGKSEVFSTDLEDVLDMGVDVISYGLFSSRGDDLCNALLEFARAVKAREQVVAGTLHHLTVEAVEGGEKIGPLVFTIPFSHRPWQSMVDACCCPPSHGCCSANLYMSLFCSCLMEMPQTLHLLLQVVTSISRSKHS</sequence>
<evidence type="ECO:0000313" key="5">
    <source>
        <dbReference type="Proteomes" id="UP000734854"/>
    </source>
</evidence>
<accession>A0A8J5KWU2</accession>
<comment type="similarity">
    <text evidence="1">Belongs to the cystatin family. Phytocystatin subfamily.</text>
</comment>